<sequence length="292" mass="31415">MEALVAWLDERLAAAGIARTGEVTRPRERPWGTVLTAPTTAGPVWLKIPGRQTRYEVPLYRVLARVVPDDVPRVIAADVEHGRLLLADGGRPLDGPDAMAAALPTYARLQRALAPHVDALLAAGVPDMRPALMPQRFDEAVAALGRRVEHDDDREVLGRVAAMGPAFVGWCELLAASAVPASLDHNDLHARNVLTRGDGALLFHDWGDSVVAHPFTSMLAGPADRAARDAYLRVFADLAPHAELVAEMAIACRVARAARALTWDRALGPPDQAVEPRFARAPLEILAGLLAR</sequence>
<protein>
    <submittedName>
        <fullName evidence="1">Aminoglycoside phosphotransferase family protein</fullName>
    </submittedName>
</protein>
<keyword evidence="2" id="KW-1185">Reference proteome</keyword>
<accession>A0ABW4FCG3</accession>
<evidence type="ECO:0000313" key="2">
    <source>
        <dbReference type="Proteomes" id="UP001597145"/>
    </source>
</evidence>
<dbReference type="Proteomes" id="UP001597145">
    <property type="component" value="Unassembled WGS sequence"/>
</dbReference>
<proteinExistence type="predicted"/>
<dbReference type="InterPro" id="IPR011009">
    <property type="entry name" value="Kinase-like_dom_sf"/>
</dbReference>
<gene>
    <name evidence="1" type="ORF">ACFSCY_00390</name>
</gene>
<reference evidence="2" key="1">
    <citation type="journal article" date="2019" name="Int. J. Syst. Evol. Microbiol.">
        <title>The Global Catalogue of Microorganisms (GCM) 10K type strain sequencing project: providing services to taxonomists for standard genome sequencing and annotation.</title>
        <authorList>
            <consortium name="The Broad Institute Genomics Platform"/>
            <consortium name="The Broad Institute Genome Sequencing Center for Infectious Disease"/>
            <person name="Wu L."/>
            <person name="Ma J."/>
        </authorList>
    </citation>
    <scope>NUCLEOTIDE SEQUENCE [LARGE SCALE GENOMIC DNA]</scope>
    <source>
        <strain evidence="2">JCM 12165</strain>
    </source>
</reference>
<name>A0ABW4FCG3_9PSEU</name>
<dbReference type="EMBL" id="JBHUCP010000001">
    <property type="protein sequence ID" value="MFD1527897.1"/>
    <property type="molecule type" value="Genomic_DNA"/>
</dbReference>
<dbReference type="RefSeq" id="WP_343971815.1">
    <property type="nucleotide sequence ID" value="NZ_BAAAJG010000003.1"/>
</dbReference>
<comment type="caution">
    <text evidence="1">The sequence shown here is derived from an EMBL/GenBank/DDBJ whole genome shotgun (WGS) entry which is preliminary data.</text>
</comment>
<organism evidence="1 2">
    <name type="scientific">Pseudonocardia aurantiaca</name>
    <dbReference type="NCBI Taxonomy" id="75290"/>
    <lineage>
        <taxon>Bacteria</taxon>
        <taxon>Bacillati</taxon>
        <taxon>Actinomycetota</taxon>
        <taxon>Actinomycetes</taxon>
        <taxon>Pseudonocardiales</taxon>
        <taxon>Pseudonocardiaceae</taxon>
        <taxon>Pseudonocardia</taxon>
    </lineage>
</organism>
<dbReference type="SUPFAM" id="SSF56112">
    <property type="entry name" value="Protein kinase-like (PK-like)"/>
    <property type="match status" value="1"/>
</dbReference>
<evidence type="ECO:0000313" key="1">
    <source>
        <dbReference type="EMBL" id="MFD1527897.1"/>
    </source>
</evidence>